<feature type="region of interest" description="Disordered" evidence="1">
    <location>
        <begin position="1"/>
        <end position="20"/>
    </location>
</feature>
<feature type="compositionally biased region" description="Low complexity" evidence="1">
    <location>
        <begin position="1"/>
        <end position="13"/>
    </location>
</feature>
<dbReference type="Proteomes" id="UP000324748">
    <property type="component" value="Unassembled WGS sequence"/>
</dbReference>
<evidence type="ECO:0000313" key="5">
    <source>
        <dbReference type="Proteomes" id="UP000325313"/>
    </source>
</evidence>
<evidence type="ECO:0000256" key="1">
    <source>
        <dbReference type="SAM" id="MobiDB-lite"/>
    </source>
</evidence>
<comment type="caution">
    <text evidence="2">The sequence shown here is derived from an EMBL/GenBank/DDBJ whole genome shotgun (WGS) entry which is preliminary data.</text>
</comment>
<dbReference type="Proteomes" id="UP000325313">
    <property type="component" value="Unassembled WGS sequence"/>
</dbReference>
<dbReference type="EMBL" id="VDEP01000203">
    <property type="protein sequence ID" value="KAA1124864.1"/>
    <property type="molecule type" value="Genomic_DNA"/>
</dbReference>
<reference evidence="4 5" key="1">
    <citation type="submission" date="2019-05" db="EMBL/GenBank/DDBJ databases">
        <title>Emergence of the Ug99 lineage of the wheat stem rust pathogen through somatic hybridization.</title>
        <authorList>
            <person name="Li F."/>
            <person name="Upadhyaya N.M."/>
            <person name="Sperschneider J."/>
            <person name="Matny O."/>
            <person name="Nguyen-Phuc H."/>
            <person name="Mago R."/>
            <person name="Raley C."/>
            <person name="Miller M.E."/>
            <person name="Silverstein K.A.T."/>
            <person name="Henningsen E."/>
            <person name="Hirsch C.D."/>
            <person name="Visser B."/>
            <person name="Pretorius Z.A."/>
            <person name="Steffenson B.J."/>
            <person name="Schwessinger B."/>
            <person name="Dodds P.N."/>
            <person name="Figueroa M."/>
        </authorList>
    </citation>
    <scope>NUCLEOTIDE SEQUENCE [LARGE SCALE GENOMIC DNA]</scope>
    <source>
        <strain evidence="2">21-0</strain>
        <strain evidence="3 5">Ug99</strain>
    </source>
</reference>
<accession>A0A5B0Q2G4</accession>
<dbReference type="EMBL" id="VSWC01000029">
    <property type="protein sequence ID" value="KAA1107287.1"/>
    <property type="molecule type" value="Genomic_DNA"/>
</dbReference>
<gene>
    <name evidence="2" type="ORF">PGT21_009040</name>
    <name evidence="3" type="ORF">PGTUg99_036121</name>
</gene>
<sequence>MAQSKAFKAQSQQPKREKHVAKAMKMAIQSKKAKQKKKPKPAANSSLIDIKLVPAVFAISDMEDNPALFNSGSKENPVLLSDDKIFSFHENEIEEIDQNNEFMCFM</sequence>
<keyword evidence="4" id="KW-1185">Reference proteome</keyword>
<organism evidence="2 4">
    <name type="scientific">Puccinia graminis f. sp. tritici</name>
    <dbReference type="NCBI Taxonomy" id="56615"/>
    <lineage>
        <taxon>Eukaryota</taxon>
        <taxon>Fungi</taxon>
        <taxon>Dikarya</taxon>
        <taxon>Basidiomycota</taxon>
        <taxon>Pucciniomycotina</taxon>
        <taxon>Pucciniomycetes</taxon>
        <taxon>Pucciniales</taxon>
        <taxon>Pucciniaceae</taxon>
        <taxon>Puccinia</taxon>
    </lineage>
</organism>
<protein>
    <submittedName>
        <fullName evidence="2">Uncharacterized protein</fullName>
    </submittedName>
</protein>
<dbReference type="AlphaFoldDB" id="A0A5B0Q2G4"/>
<proteinExistence type="predicted"/>
<evidence type="ECO:0000313" key="3">
    <source>
        <dbReference type="EMBL" id="KAA1124864.1"/>
    </source>
</evidence>
<evidence type="ECO:0000313" key="2">
    <source>
        <dbReference type="EMBL" id="KAA1107287.1"/>
    </source>
</evidence>
<name>A0A5B0Q2G4_PUCGR</name>
<dbReference type="OrthoDB" id="10590756at2759"/>
<evidence type="ECO:0000313" key="4">
    <source>
        <dbReference type="Proteomes" id="UP000324748"/>
    </source>
</evidence>